<keyword evidence="1" id="KW-0732">Signal</keyword>
<evidence type="ECO:0000256" key="1">
    <source>
        <dbReference type="SAM" id="SignalP"/>
    </source>
</evidence>
<sequence>MLHAPAASRRSLRSMIVALAILGISSSTAASLSPVQLVARNNTDLGDFLSNPNPDVSGRVNMPGFRLDTTYPGAGGTKPWSLELNITRWAESSMFPGNNATRISAQIIPPSPGEPGAVLTSNGSFAASEDVRKSWSVSIFGFGAVGAHGFNLDFLQTVPEGNDEEKGTCPESVFSDRCKDELRLNIAMNRQVTAGTGPPSGVEIPESCKGYKHTYIKRINLTDHFSSSSTMYWESPSDMDVPGEAYDILGAKTWPIIVVWGHGNQTKERLRDHQVTFACVKADRHHGPAEMPTGAGPRVVSSGNRGLYVVACVLVVVAQVLL</sequence>
<keyword evidence="3" id="KW-1185">Reference proteome</keyword>
<feature type="signal peptide" evidence="1">
    <location>
        <begin position="1"/>
        <end position="30"/>
    </location>
</feature>
<gene>
    <name evidence="2" type="ORF">Micbo1qcDRAFT_215291</name>
</gene>
<reference evidence="3" key="1">
    <citation type="submission" date="2016-02" db="EMBL/GenBank/DDBJ databases">
        <title>Draft genome sequence of Microdochium bolleyi, a fungal endophyte of beachgrass.</title>
        <authorList>
            <consortium name="DOE Joint Genome Institute"/>
            <person name="David A.S."/>
            <person name="May G."/>
            <person name="Haridas S."/>
            <person name="Lim J."/>
            <person name="Wang M."/>
            <person name="Labutti K."/>
            <person name="Lipzen A."/>
            <person name="Barry K."/>
            <person name="Grigoriev I.V."/>
        </authorList>
    </citation>
    <scope>NUCLEOTIDE SEQUENCE [LARGE SCALE GENOMIC DNA]</scope>
    <source>
        <strain evidence="3">J235TASD1</strain>
    </source>
</reference>
<dbReference type="Proteomes" id="UP000070501">
    <property type="component" value="Unassembled WGS sequence"/>
</dbReference>
<proteinExistence type="predicted"/>
<dbReference type="InParanoid" id="A0A136ISU6"/>
<protein>
    <submittedName>
        <fullName evidence="2">Uncharacterized protein</fullName>
    </submittedName>
</protein>
<name>A0A136ISU6_9PEZI</name>
<organism evidence="2 3">
    <name type="scientific">Microdochium bolleyi</name>
    <dbReference type="NCBI Taxonomy" id="196109"/>
    <lineage>
        <taxon>Eukaryota</taxon>
        <taxon>Fungi</taxon>
        <taxon>Dikarya</taxon>
        <taxon>Ascomycota</taxon>
        <taxon>Pezizomycotina</taxon>
        <taxon>Sordariomycetes</taxon>
        <taxon>Xylariomycetidae</taxon>
        <taxon>Xylariales</taxon>
        <taxon>Microdochiaceae</taxon>
        <taxon>Microdochium</taxon>
    </lineage>
</organism>
<feature type="chain" id="PRO_5007293106" evidence="1">
    <location>
        <begin position="31"/>
        <end position="322"/>
    </location>
</feature>
<accession>A0A136ISU6</accession>
<dbReference type="AlphaFoldDB" id="A0A136ISU6"/>
<dbReference type="EMBL" id="KQ964260">
    <property type="protein sequence ID" value="KXJ87963.1"/>
    <property type="molecule type" value="Genomic_DNA"/>
</dbReference>
<evidence type="ECO:0000313" key="2">
    <source>
        <dbReference type="EMBL" id="KXJ87963.1"/>
    </source>
</evidence>
<evidence type="ECO:0000313" key="3">
    <source>
        <dbReference type="Proteomes" id="UP000070501"/>
    </source>
</evidence>